<dbReference type="AlphaFoldDB" id="C4JSP9"/>
<feature type="transmembrane region" description="Helical" evidence="8">
    <location>
        <begin position="127"/>
        <end position="150"/>
    </location>
</feature>
<evidence type="ECO:0000313" key="10">
    <source>
        <dbReference type="EMBL" id="EEP80646.1"/>
    </source>
</evidence>
<evidence type="ECO:0000256" key="5">
    <source>
        <dbReference type="ARBA" id="ARBA00023136"/>
    </source>
</evidence>
<feature type="compositionally biased region" description="Low complexity" evidence="7">
    <location>
        <begin position="88"/>
        <end position="99"/>
    </location>
</feature>
<keyword evidence="11" id="KW-1185">Reference proteome</keyword>
<evidence type="ECO:0000256" key="8">
    <source>
        <dbReference type="SAM" id="Phobius"/>
    </source>
</evidence>
<sequence>MEDQGKYTYQSVGYCRGVCKKLKKPAMALTKGTNCYCGDKLPPRSSKTDDDQCKRDCDGYPDEICGGKNAFSVYITEKDDDVDYEDGSSLPSSTSTSPPMRTITQSGQTVVVTAGTDEKEGGGPNKAGIAAGVVVGVVALAAIIGGGIFYMKYKKRREVVEEYRRNATISNFVSSGKTYSESSMSDSRLEPTLMSQRRQSNGSIADDQDFSRRILKVTNPDSQY</sequence>
<dbReference type="HOGENOM" id="CLU_024893_0_0_1"/>
<dbReference type="Pfam" id="PF01822">
    <property type="entry name" value="WSC"/>
    <property type="match status" value="1"/>
</dbReference>
<dbReference type="OMA" id="MTSIGCF"/>
<dbReference type="VEuPathDB" id="FungiDB:UREG_05488"/>
<dbReference type="PANTHER" id="PTHR24269:SF23">
    <property type="entry name" value="PLASMA MEMBRANE SENSOR TRANSDUCER (EUROFUNG)"/>
    <property type="match status" value="1"/>
</dbReference>
<evidence type="ECO:0000259" key="9">
    <source>
        <dbReference type="PROSITE" id="PS51212"/>
    </source>
</evidence>
<dbReference type="PANTHER" id="PTHR24269">
    <property type="entry name" value="KREMEN PROTEIN"/>
    <property type="match status" value="1"/>
</dbReference>
<evidence type="ECO:0000256" key="4">
    <source>
        <dbReference type="ARBA" id="ARBA00022989"/>
    </source>
</evidence>
<dbReference type="InterPro" id="IPR002889">
    <property type="entry name" value="WSC_carb-bd"/>
</dbReference>
<feature type="domain" description="WSC" evidence="9">
    <location>
        <begin position="1"/>
        <end position="77"/>
    </location>
</feature>
<name>C4JSP9_UNCRE</name>
<evidence type="ECO:0000313" key="11">
    <source>
        <dbReference type="Proteomes" id="UP000002058"/>
    </source>
</evidence>
<feature type="region of interest" description="Disordered" evidence="7">
    <location>
        <begin position="82"/>
        <end position="107"/>
    </location>
</feature>
<dbReference type="KEGG" id="ure:UREG_05488"/>
<dbReference type="EMBL" id="CH476617">
    <property type="protein sequence ID" value="EEP80646.1"/>
    <property type="molecule type" value="Genomic_DNA"/>
</dbReference>
<dbReference type="OrthoDB" id="2019572at2759"/>
<keyword evidence="2 8" id="KW-0812">Transmembrane</keyword>
<keyword evidence="3" id="KW-0732">Signal</keyword>
<dbReference type="Proteomes" id="UP000002058">
    <property type="component" value="Unassembled WGS sequence"/>
</dbReference>
<dbReference type="SMART" id="SM00321">
    <property type="entry name" value="WSC"/>
    <property type="match status" value="1"/>
</dbReference>
<keyword evidence="5 8" id="KW-0472">Membrane</keyword>
<dbReference type="eggNOG" id="KOG4157">
    <property type="taxonomic scope" value="Eukaryota"/>
</dbReference>
<evidence type="ECO:0000256" key="7">
    <source>
        <dbReference type="SAM" id="MobiDB-lite"/>
    </source>
</evidence>
<dbReference type="GO" id="GO:0005886">
    <property type="term" value="C:plasma membrane"/>
    <property type="evidence" value="ECO:0007669"/>
    <property type="project" value="TreeGrafter"/>
</dbReference>
<evidence type="ECO:0000256" key="6">
    <source>
        <dbReference type="ARBA" id="ARBA00023180"/>
    </source>
</evidence>
<proteinExistence type="predicted"/>
<dbReference type="GeneID" id="8443395"/>
<gene>
    <name evidence="10" type="ORF">UREG_05488</name>
</gene>
<feature type="region of interest" description="Disordered" evidence="7">
    <location>
        <begin position="194"/>
        <end position="224"/>
    </location>
</feature>
<dbReference type="InParanoid" id="C4JSP9"/>
<reference evidence="11" key="1">
    <citation type="journal article" date="2009" name="Genome Res.">
        <title>Comparative genomic analyses of the human fungal pathogens Coccidioides and their relatives.</title>
        <authorList>
            <person name="Sharpton T.J."/>
            <person name="Stajich J.E."/>
            <person name="Rounsley S.D."/>
            <person name="Gardner M.J."/>
            <person name="Wortman J.R."/>
            <person name="Jordar V.S."/>
            <person name="Maiti R."/>
            <person name="Kodira C.D."/>
            <person name="Neafsey D.E."/>
            <person name="Zeng Q."/>
            <person name="Hung C.-Y."/>
            <person name="McMahan C."/>
            <person name="Muszewska A."/>
            <person name="Grynberg M."/>
            <person name="Mandel M.A."/>
            <person name="Kellner E.M."/>
            <person name="Barker B.M."/>
            <person name="Galgiani J.N."/>
            <person name="Orbach M.J."/>
            <person name="Kirkland T.N."/>
            <person name="Cole G.T."/>
            <person name="Henn M.R."/>
            <person name="Birren B.W."/>
            <person name="Taylor J.W."/>
        </authorList>
    </citation>
    <scope>NUCLEOTIDE SEQUENCE [LARGE SCALE GENOMIC DNA]</scope>
    <source>
        <strain evidence="11">UAMH 1704</strain>
    </source>
</reference>
<dbReference type="InterPro" id="IPR051836">
    <property type="entry name" value="Kremen_rcpt"/>
</dbReference>
<dbReference type="STRING" id="336963.C4JSP9"/>
<evidence type="ECO:0000256" key="3">
    <source>
        <dbReference type="ARBA" id="ARBA00022729"/>
    </source>
</evidence>
<dbReference type="PROSITE" id="PS51212">
    <property type="entry name" value="WSC"/>
    <property type="match status" value="1"/>
</dbReference>
<evidence type="ECO:0000256" key="1">
    <source>
        <dbReference type="ARBA" id="ARBA00004167"/>
    </source>
</evidence>
<keyword evidence="4 8" id="KW-1133">Transmembrane helix</keyword>
<keyword evidence="6" id="KW-0325">Glycoprotein</keyword>
<protein>
    <recommendedName>
        <fullName evidence="9">WSC domain-containing protein</fullName>
    </recommendedName>
</protein>
<accession>C4JSP9</accession>
<organism evidence="10 11">
    <name type="scientific">Uncinocarpus reesii (strain UAMH 1704)</name>
    <dbReference type="NCBI Taxonomy" id="336963"/>
    <lineage>
        <taxon>Eukaryota</taxon>
        <taxon>Fungi</taxon>
        <taxon>Dikarya</taxon>
        <taxon>Ascomycota</taxon>
        <taxon>Pezizomycotina</taxon>
        <taxon>Eurotiomycetes</taxon>
        <taxon>Eurotiomycetidae</taxon>
        <taxon>Onygenales</taxon>
        <taxon>Onygenaceae</taxon>
        <taxon>Uncinocarpus</taxon>
    </lineage>
</organism>
<evidence type="ECO:0000256" key="2">
    <source>
        <dbReference type="ARBA" id="ARBA00022692"/>
    </source>
</evidence>
<dbReference type="RefSeq" id="XP_002584799.1">
    <property type="nucleotide sequence ID" value="XM_002584753.1"/>
</dbReference>
<feature type="compositionally biased region" description="Polar residues" evidence="7">
    <location>
        <begin position="194"/>
        <end position="203"/>
    </location>
</feature>
<comment type="subcellular location">
    <subcellularLocation>
        <location evidence="1">Membrane</location>
        <topology evidence="1">Single-pass membrane protein</topology>
    </subcellularLocation>
</comment>